<feature type="domain" description="Homing endonuclease LAGLIDADG" evidence="2">
    <location>
        <begin position="188"/>
        <end position="280"/>
    </location>
</feature>
<dbReference type="PANTHER" id="PTHR36181">
    <property type="entry name" value="INTRON-ENCODED ENDONUCLEASE AI3-RELATED"/>
    <property type="match status" value="1"/>
</dbReference>
<dbReference type="Gene3D" id="3.10.28.10">
    <property type="entry name" value="Homing endonucleases"/>
    <property type="match status" value="2"/>
</dbReference>
<dbReference type="GO" id="GO:0005739">
    <property type="term" value="C:mitochondrion"/>
    <property type="evidence" value="ECO:0007669"/>
    <property type="project" value="UniProtKB-ARBA"/>
</dbReference>
<proteinExistence type="predicted"/>
<dbReference type="InterPro" id="IPR004860">
    <property type="entry name" value="LAGLIDADG_dom"/>
</dbReference>
<organism evidence="3">
    <name type="scientific">Cyclocybe aegerita</name>
    <name type="common">Black poplar mushroom</name>
    <name type="synonym">Agrocybe aegerita</name>
    <dbReference type="NCBI Taxonomy" id="1973307"/>
    <lineage>
        <taxon>Eukaryota</taxon>
        <taxon>Fungi</taxon>
        <taxon>Dikarya</taxon>
        <taxon>Basidiomycota</taxon>
        <taxon>Agaricomycotina</taxon>
        <taxon>Agaricomycetes</taxon>
        <taxon>Agaricomycetidae</taxon>
        <taxon>Agaricales</taxon>
        <taxon>Agaricineae</taxon>
        <taxon>Bolbitiaceae</taxon>
        <taxon>Cyclocybe</taxon>
    </lineage>
</organism>
<dbReference type="InterPro" id="IPR051289">
    <property type="entry name" value="LAGLIDADG_Endonuclease"/>
</dbReference>
<evidence type="ECO:0000313" key="3">
    <source>
        <dbReference type="EMBL" id="AAD20982.1"/>
    </source>
</evidence>
<dbReference type="InterPro" id="IPR027434">
    <property type="entry name" value="Homing_endonucl"/>
</dbReference>
<dbReference type="GO" id="GO:0004519">
    <property type="term" value="F:endonuclease activity"/>
    <property type="evidence" value="ECO:0007669"/>
    <property type="project" value="InterPro"/>
</dbReference>
<dbReference type="SUPFAM" id="SSF55608">
    <property type="entry name" value="Homing endonucleases"/>
    <property type="match status" value="2"/>
</dbReference>
<geneLocation type="mitochondrion" evidence="3"/>
<keyword evidence="3" id="KW-0496">Mitochondrion</keyword>
<accession>Q9XKY8</accession>
<dbReference type="EMBL" id="AF087656">
    <property type="protein sequence ID" value="AAD20982.1"/>
    <property type="molecule type" value="Genomic_DNA"/>
</dbReference>
<dbReference type="PANTHER" id="PTHR36181:SF2">
    <property type="entry name" value="INTRON-ENCODED ENDONUCLEASE AI3-RELATED"/>
    <property type="match status" value="1"/>
</dbReference>
<comment type="function">
    <text evidence="1">Mitochondrial DNA endonuclease involved in intron homing.</text>
</comment>
<sequence>MKKNYIFTGDWISGFTQSDGSFVVSFLKQQKGVPIRPQPVFNITQSIVELEMFKALHKHLGIGKIYTNRKNVVFVVKSYRWNSRRNITFIWKTSCKGWKFLAYTIFKEVSLMIKEKKHLTIEGTLQILNLAYLMNKDTSLRNEESLKLLHSKLNLKSNISNSASIGKQTKQTKQTKRASLELLEFVRGVVDGDGSFNISFATTRKRIVANFTVVTEISSISILNQLVDFFKCGTVYKLPSAAARYQVQSIDDILEKILPIFINTKFNTKKQERFEIVIKVCRLIKNSGYANDADLKSIVELAWDMNTSRRKLSKEEYLNKFIKTN</sequence>
<dbReference type="Pfam" id="PF00961">
    <property type="entry name" value="LAGLIDADG_1"/>
    <property type="match status" value="2"/>
</dbReference>
<name>Q9XKY8_CYCAE</name>
<protein>
    <submittedName>
        <fullName evidence="3">Intronic protein</fullName>
    </submittedName>
</protein>
<feature type="domain" description="Homing endonuclease LAGLIDADG" evidence="2">
    <location>
        <begin position="12"/>
        <end position="109"/>
    </location>
</feature>
<evidence type="ECO:0000259" key="2">
    <source>
        <dbReference type="Pfam" id="PF00961"/>
    </source>
</evidence>
<evidence type="ECO:0000256" key="1">
    <source>
        <dbReference type="ARBA" id="ARBA00002670"/>
    </source>
</evidence>
<dbReference type="AlphaFoldDB" id="Q9XKY8"/>
<reference evidence="3" key="1">
    <citation type="journal article" date="1999" name="Nucleic Acids Res.">
        <title>Molecular gene organisation and secondary structure of the mitochondrial large subunit ribosomal RNA from the cultivated Basidiomycota Agrocybe aegerita: a 13 kb gene possessing six unusual nucleotide extensions and eight introns.</title>
        <authorList>
            <person name="Gonzalez P."/>
            <person name="Barroso G."/>
            <person name="Labarere J."/>
        </authorList>
    </citation>
    <scope>NUCLEOTIDE SEQUENCE</scope>
    <source>
        <strain evidence="3">SM 47</strain>
    </source>
</reference>